<dbReference type="AlphaFoldDB" id="A0A6P0H494"/>
<dbReference type="NCBIfam" id="TIGR00229">
    <property type="entry name" value="sensory_box"/>
    <property type="match status" value="1"/>
</dbReference>
<evidence type="ECO:0000256" key="3">
    <source>
        <dbReference type="ARBA" id="ARBA00022519"/>
    </source>
</evidence>
<dbReference type="FunFam" id="2.10.70.100:FF:000001">
    <property type="entry name" value="Sensory transduction histidine kinase"/>
    <property type="match status" value="1"/>
</dbReference>
<dbReference type="SMART" id="SM00091">
    <property type="entry name" value="PAS"/>
    <property type="match status" value="2"/>
</dbReference>
<feature type="domain" description="PAS" evidence="12">
    <location>
        <begin position="288"/>
        <end position="339"/>
    </location>
</feature>
<dbReference type="InterPro" id="IPR035965">
    <property type="entry name" value="PAS-like_dom_sf"/>
</dbReference>
<dbReference type="GO" id="GO:0016740">
    <property type="term" value="F:transferase activity"/>
    <property type="evidence" value="ECO:0007669"/>
    <property type="project" value="UniProtKB-KW"/>
</dbReference>
<dbReference type="Gene3D" id="3.30.450.20">
    <property type="entry name" value="PAS domain"/>
    <property type="match status" value="2"/>
</dbReference>
<feature type="region of interest" description="Disordered" evidence="11">
    <location>
        <begin position="829"/>
        <end position="848"/>
    </location>
</feature>
<evidence type="ECO:0000256" key="8">
    <source>
        <dbReference type="ARBA" id="ARBA00022801"/>
    </source>
</evidence>
<feature type="domain" description="PAC" evidence="13">
    <location>
        <begin position="242"/>
        <end position="294"/>
    </location>
</feature>
<dbReference type="Pfam" id="PF08447">
    <property type="entry name" value="PAS_3"/>
    <property type="match status" value="1"/>
</dbReference>
<dbReference type="InterPro" id="IPR000700">
    <property type="entry name" value="PAS-assoc_C"/>
</dbReference>
<reference evidence="14 16" key="1">
    <citation type="submission" date="2020-01" db="EMBL/GenBank/DDBJ databases">
        <title>the WGS Modestobacter muralis CPCC 204518.</title>
        <authorList>
            <person name="Jiang Z."/>
        </authorList>
    </citation>
    <scope>NUCLEOTIDE SEQUENCE [LARGE SCALE GENOMIC DNA]</scope>
    <source>
        <strain evidence="14 16">DSM 100205</strain>
    </source>
</reference>
<evidence type="ECO:0000259" key="12">
    <source>
        <dbReference type="PROSITE" id="PS50112"/>
    </source>
</evidence>
<dbReference type="Pfam" id="PF01590">
    <property type="entry name" value="GAF"/>
    <property type="match status" value="1"/>
</dbReference>
<keyword evidence="3" id="KW-0997">Cell inner membrane</keyword>
<proteinExistence type="predicted"/>
<evidence type="ECO:0000259" key="13">
    <source>
        <dbReference type="PROSITE" id="PS50113"/>
    </source>
</evidence>
<evidence type="ECO:0000256" key="2">
    <source>
        <dbReference type="ARBA" id="ARBA00022475"/>
    </source>
</evidence>
<evidence type="ECO:0000256" key="11">
    <source>
        <dbReference type="SAM" id="MobiDB-lite"/>
    </source>
</evidence>
<keyword evidence="7" id="KW-0547">Nucleotide-binding</keyword>
<dbReference type="RefSeq" id="WP_163610255.1">
    <property type="nucleotide sequence ID" value="NZ_JAAGWB010000013.1"/>
</dbReference>
<comment type="subcellular location">
    <subcellularLocation>
        <location evidence="1">Cell inner membrane</location>
        <topology evidence="1">Multi-pass membrane protein</topology>
    </subcellularLocation>
</comment>
<dbReference type="PROSITE" id="PS50113">
    <property type="entry name" value="PAC"/>
    <property type="match status" value="1"/>
</dbReference>
<evidence type="ECO:0000313" key="14">
    <source>
        <dbReference type="EMBL" id="NEK93863.1"/>
    </source>
</evidence>
<evidence type="ECO:0000256" key="5">
    <source>
        <dbReference type="ARBA" id="ARBA00022692"/>
    </source>
</evidence>
<dbReference type="EMBL" id="JAAGWH010000013">
    <property type="protein sequence ID" value="NEK93863.1"/>
    <property type="molecule type" value="Genomic_DNA"/>
</dbReference>
<dbReference type="InterPro" id="IPR001932">
    <property type="entry name" value="PPM-type_phosphatase-like_dom"/>
</dbReference>
<dbReference type="SUPFAM" id="SSF55781">
    <property type="entry name" value="GAF domain-like"/>
    <property type="match status" value="2"/>
</dbReference>
<dbReference type="EMBL" id="JAAGWB010000013">
    <property type="protein sequence ID" value="NEN50630.1"/>
    <property type="molecule type" value="Genomic_DNA"/>
</dbReference>
<dbReference type="InterPro" id="IPR000014">
    <property type="entry name" value="PAS"/>
</dbReference>
<evidence type="ECO:0000256" key="4">
    <source>
        <dbReference type="ARBA" id="ARBA00022679"/>
    </source>
</evidence>
<keyword evidence="16" id="KW-1185">Reference proteome</keyword>
<protein>
    <submittedName>
        <fullName evidence="15">SpoIIE family protein phosphatase</fullName>
    </submittedName>
</protein>
<dbReference type="Pfam" id="PF13185">
    <property type="entry name" value="GAF_2"/>
    <property type="match status" value="1"/>
</dbReference>
<dbReference type="GO" id="GO:0016791">
    <property type="term" value="F:phosphatase activity"/>
    <property type="evidence" value="ECO:0007669"/>
    <property type="project" value="TreeGrafter"/>
</dbReference>
<keyword evidence="6" id="KW-0677">Repeat</keyword>
<dbReference type="Gene3D" id="3.30.450.40">
    <property type="match status" value="2"/>
</dbReference>
<evidence type="ECO:0000256" key="1">
    <source>
        <dbReference type="ARBA" id="ARBA00004429"/>
    </source>
</evidence>
<dbReference type="InterPro" id="IPR013656">
    <property type="entry name" value="PAS_4"/>
</dbReference>
<dbReference type="InterPro" id="IPR036457">
    <property type="entry name" value="PPM-type-like_dom_sf"/>
</dbReference>
<evidence type="ECO:0000256" key="9">
    <source>
        <dbReference type="ARBA" id="ARBA00022989"/>
    </source>
</evidence>
<evidence type="ECO:0000256" key="6">
    <source>
        <dbReference type="ARBA" id="ARBA00022737"/>
    </source>
</evidence>
<keyword evidence="4" id="KW-0808">Transferase</keyword>
<dbReference type="SUPFAM" id="SSF81606">
    <property type="entry name" value="PP2C-like"/>
    <property type="match status" value="1"/>
</dbReference>
<dbReference type="PANTHER" id="PTHR43156">
    <property type="entry name" value="STAGE II SPORULATION PROTEIN E-RELATED"/>
    <property type="match status" value="1"/>
</dbReference>
<keyword evidence="5" id="KW-0812">Transmembrane</keyword>
<dbReference type="GO" id="GO:0005886">
    <property type="term" value="C:plasma membrane"/>
    <property type="evidence" value="ECO:0007669"/>
    <property type="project" value="UniProtKB-SubCell"/>
</dbReference>
<dbReference type="InterPro" id="IPR001610">
    <property type="entry name" value="PAC"/>
</dbReference>
<dbReference type="GO" id="GO:0000166">
    <property type="term" value="F:nucleotide binding"/>
    <property type="evidence" value="ECO:0007669"/>
    <property type="project" value="UniProtKB-KW"/>
</dbReference>
<evidence type="ECO:0000256" key="7">
    <source>
        <dbReference type="ARBA" id="ARBA00022741"/>
    </source>
</evidence>
<name>A0A6P0H494_9ACTN</name>
<accession>A0A6P0H494</accession>
<dbReference type="InterPro" id="IPR013655">
    <property type="entry name" value="PAS_fold_3"/>
</dbReference>
<gene>
    <name evidence="15" type="ORF">G3R41_06695</name>
    <name evidence="14" type="ORF">GCU67_06695</name>
</gene>
<evidence type="ECO:0000313" key="16">
    <source>
        <dbReference type="Proteomes" id="UP000468828"/>
    </source>
</evidence>
<dbReference type="Gene3D" id="3.60.40.10">
    <property type="entry name" value="PPM-type phosphatase domain"/>
    <property type="match status" value="1"/>
</dbReference>
<keyword evidence="8" id="KW-0378">Hydrolase</keyword>
<dbReference type="PANTHER" id="PTHR43156:SF2">
    <property type="entry name" value="STAGE II SPORULATION PROTEIN E"/>
    <property type="match status" value="1"/>
</dbReference>
<organism evidence="15 17">
    <name type="scientific">Modestobacter muralis</name>
    <dbReference type="NCBI Taxonomy" id="1608614"/>
    <lineage>
        <taxon>Bacteria</taxon>
        <taxon>Bacillati</taxon>
        <taxon>Actinomycetota</taxon>
        <taxon>Actinomycetes</taxon>
        <taxon>Geodermatophilales</taxon>
        <taxon>Geodermatophilaceae</taxon>
        <taxon>Modestobacter</taxon>
    </lineage>
</organism>
<dbReference type="InterPro" id="IPR003018">
    <property type="entry name" value="GAF"/>
</dbReference>
<dbReference type="SUPFAM" id="SSF55785">
    <property type="entry name" value="PYP-like sensor domain (PAS domain)"/>
    <property type="match status" value="2"/>
</dbReference>
<evidence type="ECO:0000313" key="15">
    <source>
        <dbReference type="EMBL" id="NEN50630.1"/>
    </source>
</evidence>
<evidence type="ECO:0000313" key="17">
    <source>
        <dbReference type="Proteomes" id="UP000471152"/>
    </source>
</evidence>
<dbReference type="SMART" id="SM00331">
    <property type="entry name" value="PP2C_SIG"/>
    <property type="match status" value="1"/>
</dbReference>
<dbReference type="Proteomes" id="UP000468828">
    <property type="component" value="Unassembled WGS sequence"/>
</dbReference>
<sequence>MSLQDRDRIAAGARMALASTSGPGLQRLLDLAAALLAAPSVGVALAGEVQTIVGTSGRPVWRVGAQHRLSDTVGRTVVTARAPRAYADARADPRVADLPTVRAGDVVAYLGVPLFEATGEHVVGVLAVFGPEPRTWTDTDVATLVQLAGPVVSELELAAMTAELEHSRLRGDLAIEAAGIGIFDWDLATGRLDWDDRMLRLLDYDRSAFPGTIRALLDRLDPDEVDRVRTVIDAAVAAGGPFELEYRALLPSGEVRWMASRGRALRDGTGAVTRLLGAVQDVTRQRHGEAAVARVLESMPAAFFSLGRDWRFSYVNAEAERLLGRTREELIGGDIWELFPAAVDSDFEVHYRGAMDTGELAVFEAYYPAPLDAWYEVRAWPSTDGLSVYFLNVTQRHRADETARQEVERLALLARVTDSLSDALISRRGGRGALTQLMQAVVPGLGDWVIGSLVEDSGRLRDVGGWHRDPDLRPVVDRYAELRLGALRSTAPIVTALATGELTVVPDVAAAVGNGLPAGAVADAYWTLDPGTAVAVALIARGRVLGAMSVYRSRDRAPMNAAEQALLKEVADRVALALDSAALHEQQRRMAEELQRSLLTAPPEPDHSEIEVRYVPAVQAAQVGGDWYDAFLQPGGATVLAIGDVVGHDTVAAAAMGQLRSLLRGIAYSSGGGPAAVLSDLDRAMAGLQVHTLATAAVARLEQTDEERAQGLTRLRWSSAGHPPLLVLHPDGRVEELATERADLLLGVAPERPRREQVEVLQRGATVVLYTDGLVEGPDLPLDDGVLRLRQLLGELGNLPLGELCDQLLQRMRPGGSEDDVALVAVRLHREDRPRPQSAGPEVVPPTP</sequence>
<keyword evidence="10" id="KW-0472">Membrane</keyword>
<keyword evidence="2" id="KW-1003">Cell membrane</keyword>
<dbReference type="CDD" id="cd00130">
    <property type="entry name" value="PAS"/>
    <property type="match status" value="2"/>
</dbReference>
<dbReference type="PROSITE" id="PS50112">
    <property type="entry name" value="PAS"/>
    <property type="match status" value="2"/>
</dbReference>
<dbReference type="InterPro" id="IPR052016">
    <property type="entry name" value="Bact_Sigma-Reg"/>
</dbReference>
<dbReference type="InterPro" id="IPR029016">
    <property type="entry name" value="GAF-like_dom_sf"/>
</dbReference>
<evidence type="ECO:0000256" key="10">
    <source>
        <dbReference type="ARBA" id="ARBA00023136"/>
    </source>
</evidence>
<dbReference type="Pfam" id="PF07228">
    <property type="entry name" value="SpoIIE"/>
    <property type="match status" value="1"/>
</dbReference>
<dbReference type="Gene3D" id="2.10.70.100">
    <property type="match status" value="1"/>
</dbReference>
<dbReference type="SMART" id="SM00086">
    <property type="entry name" value="PAC"/>
    <property type="match status" value="1"/>
</dbReference>
<dbReference type="SMART" id="SM00065">
    <property type="entry name" value="GAF"/>
    <property type="match status" value="2"/>
</dbReference>
<feature type="domain" description="PAS" evidence="12">
    <location>
        <begin position="174"/>
        <end position="239"/>
    </location>
</feature>
<comment type="caution">
    <text evidence="15">The sequence shown here is derived from an EMBL/GenBank/DDBJ whole genome shotgun (WGS) entry which is preliminary data.</text>
</comment>
<dbReference type="Proteomes" id="UP000471152">
    <property type="component" value="Unassembled WGS sequence"/>
</dbReference>
<reference evidence="15 17" key="2">
    <citation type="submission" date="2020-02" db="EMBL/GenBank/DDBJ databases">
        <title>The WGS of Modestobacter muralis DSM 100205.</title>
        <authorList>
            <person name="Jiang Z."/>
        </authorList>
    </citation>
    <scope>NUCLEOTIDE SEQUENCE [LARGE SCALE GENOMIC DNA]</scope>
    <source>
        <strain evidence="15 17">DSM 100205</strain>
    </source>
</reference>
<dbReference type="Pfam" id="PF08448">
    <property type="entry name" value="PAS_4"/>
    <property type="match status" value="1"/>
</dbReference>
<keyword evidence="9" id="KW-1133">Transmembrane helix</keyword>